<keyword evidence="11" id="KW-1185">Reference proteome</keyword>
<dbReference type="InterPro" id="IPR011009">
    <property type="entry name" value="Kinase-like_dom_sf"/>
</dbReference>
<dbReference type="WBParaSite" id="SRAE_2000245400.1">
    <property type="protein sequence ID" value="SRAE_2000245400.1"/>
    <property type="gene ID" value="WBGene00262664"/>
</dbReference>
<name>A0A090LDG2_STRRB</name>
<dbReference type="InterPro" id="IPR050108">
    <property type="entry name" value="CDK"/>
</dbReference>
<dbReference type="GO" id="GO:0005524">
    <property type="term" value="F:ATP binding"/>
    <property type="evidence" value="ECO:0007669"/>
    <property type="project" value="UniProtKB-UniRule"/>
</dbReference>
<dbReference type="OrthoDB" id="1732493at2759"/>
<evidence type="ECO:0000256" key="1">
    <source>
        <dbReference type="ARBA" id="ARBA00006485"/>
    </source>
</evidence>
<organism evidence="10">
    <name type="scientific">Strongyloides ratti</name>
    <name type="common">Parasitic roundworm</name>
    <dbReference type="NCBI Taxonomy" id="34506"/>
    <lineage>
        <taxon>Eukaryota</taxon>
        <taxon>Metazoa</taxon>
        <taxon>Ecdysozoa</taxon>
        <taxon>Nematoda</taxon>
        <taxon>Chromadorea</taxon>
        <taxon>Rhabditida</taxon>
        <taxon>Tylenchina</taxon>
        <taxon>Panagrolaimomorpha</taxon>
        <taxon>Strongyloidoidea</taxon>
        <taxon>Strongyloididae</taxon>
        <taxon>Strongyloides</taxon>
    </lineage>
</organism>
<dbReference type="SMART" id="SM00220">
    <property type="entry name" value="S_TKc"/>
    <property type="match status" value="1"/>
</dbReference>
<reference evidence="12" key="2">
    <citation type="submission" date="2020-12" db="UniProtKB">
        <authorList>
            <consortium name="WormBaseParasite"/>
        </authorList>
    </citation>
    <scope>IDENTIFICATION</scope>
</reference>
<dbReference type="STRING" id="34506.A0A090LDG2"/>
<protein>
    <submittedName>
        <fullName evidence="10 12">Cyclin-dependent kinase 7</fullName>
    </submittedName>
</protein>
<evidence type="ECO:0000313" key="13">
    <source>
        <dbReference type="WormBase" id="SRAE_2000245400"/>
    </source>
</evidence>
<dbReference type="AlphaFoldDB" id="A0A090LDG2"/>
<keyword evidence="6 7" id="KW-0067">ATP-binding</keyword>
<keyword evidence="3" id="KW-0808">Transferase</keyword>
<dbReference type="CTD" id="36380157"/>
<evidence type="ECO:0000313" key="12">
    <source>
        <dbReference type="WBParaSite" id="SRAE_2000245400.1"/>
    </source>
</evidence>
<keyword evidence="4 7" id="KW-0547">Nucleotide-binding</keyword>
<evidence type="ECO:0000256" key="3">
    <source>
        <dbReference type="ARBA" id="ARBA00022679"/>
    </source>
</evidence>
<feature type="binding site" evidence="7">
    <location>
        <position position="37"/>
    </location>
    <ligand>
        <name>ATP</name>
        <dbReference type="ChEBI" id="CHEBI:30616"/>
    </ligand>
</feature>
<dbReference type="PANTHER" id="PTHR24056">
    <property type="entry name" value="CELL DIVISION PROTEIN KINASE"/>
    <property type="match status" value="1"/>
</dbReference>
<proteinExistence type="inferred from homology"/>
<dbReference type="RefSeq" id="XP_024506992.1">
    <property type="nucleotide sequence ID" value="XM_024653524.1"/>
</dbReference>
<evidence type="ECO:0000256" key="4">
    <source>
        <dbReference type="ARBA" id="ARBA00022741"/>
    </source>
</evidence>
<dbReference type="SUPFAM" id="SSF56112">
    <property type="entry name" value="Protein kinase-like (PK-like)"/>
    <property type="match status" value="1"/>
</dbReference>
<dbReference type="Pfam" id="PF00069">
    <property type="entry name" value="Pkinase"/>
    <property type="match status" value="1"/>
</dbReference>
<feature type="domain" description="Protein kinase" evidence="9">
    <location>
        <begin position="8"/>
        <end position="289"/>
    </location>
</feature>
<dbReference type="Gene3D" id="3.30.200.20">
    <property type="entry name" value="Phosphorylase Kinase, domain 1"/>
    <property type="match status" value="1"/>
</dbReference>
<dbReference type="FunFam" id="1.10.510.10:FF:000624">
    <property type="entry name" value="Mitogen-activated protein kinase"/>
    <property type="match status" value="1"/>
</dbReference>
<evidence type="ECO:0000256" key="8">
    <source>
        <dbReference type="RuleBase" id="RU000304"/>
    </source>
</evidence>
<dbReference type="PROSITE" id="PS50011">
    <property type="entry name" value="PROTEIN_KINASE_DOM"/>
    <property type="match status" value="1"/>
</dbReference>
<evidence type="ECO:0000256" key="7">
    <source>
        <dbReference type="PROSITE-ProRule" id="PRU10141"/>
    </source>
</evidence>
<evidence type="ECO:0000256" key="2">
    <source>
        <dbReference type="ARBA" id="ARBA00022527"/>
    </source>
</evidence>
<dbReference type="EMBL" id="LN609529">
    <property type="protein sequence ID" value="CEF67792.1"/>
    <property type="molecule type" value="Genomic_DNA"/>
</dbReference>
<dbReference type="PROSITE" id="PS00108">
    <property type="entry name" value="PROTEIN_KINASE_ST"/>
    <property type="match status" value="1"/>
</dbReference>
<dbReference type="Proteomes" id="UP000035682">
    <property type="component" value="Unplaced"/>
</dbReference>
<accession>A0A090LDG2</accession>
<comment type="similarity">
    <text evidence="1">Belongs to the protein kinase superfamily. CMGC Ser/Thr protein kinase family. CDC2/CDKX subfamily.</text>
</comment>
<dbReference type="GO" id="GO:0004674">
    <property type="term" value="F:protein serine/threonine kinase activity"/>
    <property type="evidence" value="ECO:0007669"/>
    <property type="project" value="UniProtKB-KW"/>
</dbReference>
<keyword evidence="2 8" id="KW-0723">Serine/threonine-protein kinase</keyword>
<dbReference type="GeneID" id="36380157"/>
<evidence type="ECO:0000313" key="11">
    <source>
        <dbReference type="Proteomes" id="UP000035682"/>
    </source>
</evidence>
<dbReference type="PANTHER" id="PTHR24056:SF469">
    <property type="entry name" value="PROTEIN KINASE DOMAIN-CONTAINING PROTEIN"/>
    <property type="match status" value="1"/>
</dbReference>
<dbReference type="WormBase" id="SRAE_2000245400">
    <property type="protein sequence ID" value="SRP06761"/>
    <property type="gene ID" value="WBGene00262664"/>
</dbReference>
<reference evidence="10 11" key="1">
    <citation type="submission" date="2014-09" db="EMBL/GenBank/DDBJ databases">
        <authorList>
            <person name="Martin A.A."/>
        </authorList>
    </citation>
    <scope>NUCLEOTIDE SEQUENCE</scope>
    <source>
        <strain evidence="11">ED321</strain>
        <strain evidence="10">ED321 Heterogonic</strain>
    </source>
</reference>
<evidence type="ECO:0000256" key="6">
    <source>
        <dbReference type="ARBA" id="ARBA00022840"/>
    </source>
</evidence>
<gene>
    <name evidence="10 12 13" type="ORF">SRAE_2000245400</name>
</gene>
<evidence type="ECO:0000313" key="10">
    <source>
        <dbReference type="EMBL" id="CEF67792.1"/>
    </source>
</evidence>
<evidence type="ECO:0000259" key="9">
    <source>
        <dbReference type="PROSITE" id="PS50011"/>
    </source>
</evidence>
<dbReference type="Gene3D" id="1.10.510.10">
    <property type="entry name" value="Transferase(Phosphotransferase) domain 1"/>
    <property type="match status" value="1"/>
</dbReference>
<dbReference type="GO" id="GO:0005634">
    <property type="term" value="C:nucleus"/>
    <property type="evidence" value="ECO:0007669"/>
    <property type="project" value="TreeGrafter"/>
</dbReference>
<dbReference type="InterPro" id="IPR017441">
    <property type="entry name" value="Protein_kinase_ATP_BS"/>
</dbReference>
<dbReference type="PROSITE" id="PS00107">
    <property type="entry name" value="PROTEIN_KINASE_ATP"/>
    <property type="match status" value="1"/>
</dbReference>
<dbReference type="InterPro" id="IPR008271">
    <property type="entry name" value="Ser/Thr_kinase_AS"/>
</dbReference>
<evidence type="ECO:0000256" key="5">
    <source>
        <dbReference type="ARBA" id="ARBA00022777"/>
    </source>
</evidence>
<keyword evidence="5 10" id="KW-0418">Kinase</keyword>
<sequence>MNILNKQYLTLEKVGRGSFSNVYKARSCENGELVALKEIFITKKSDKHIDIVREVILMKNLKNNINITKYKYCFGSNERFILVMEYTPWDLRDIMEDYDNLNQICFGQKLFTELVNGLDFIHSKNLIHCDLKPENILISDKLVAKIGDFGQTIIEGNDNNITNIGTRWYKAIELLLGSTNFTKHVDLWSLGCIIFEWYRRYPIFNGLTDLEQIYQIIKMLGIPDLNDYAEWEKLPDVKKISFPDIDTNKNFDLEFINIPSNVTKVVKELLKLNPLKRLSTNELLSMDYFSPSNFHEVKYNITKQSLQKRKDRRKKKERWKKIILEYKLDI</sequence>
<dbReference type="InterPro" id="IPR000719">
    <property type="entry name" value="Prot_kinase_dom"/>
</dbReference>